<comment type="subcellular location">
    <subcellularLocation>
        <location evidence="1">Cell membrane</location>
        <topology evidence="1">Multi-pass membrane protein</topology>
    </subcellularLocation>
</comment>
<dbReference type="EMBL" id="VSSQ01105393">
    <property type="protein sequence ID" value="MPN45462.1"/>
    <property type="molecule type" value="Genomic_DNA"/>
</dbReference>
<sequence length="120" mass="13764">MFETETASIFFGLLGGLLWDNVSANSHYFHALFLTIAAFFTSMLIQKIMRNTLLTSFLLVSVMTLLHNTVYWALFVLLKSTESAGTIYFSKYLLSYILTSIVSILIYLIVKALHKTFREY</sequence>
<evidence type="ECO:0000256" key="5">
    <source>
        <dbReference type="ARBA" id="ARBA00022989"/>
    </source>
</evidence>
<reference evidence="8" key="1">
    <citation type="submission" date="2019-08" db="EMBL/GenBank/DDBJ databases">
        <authorList>
            <person name="Kucharzyk K."/>
            <person name="Murdoch R.W."/>
            <person name="Higgins S."/>
            <person name="Loffler F."/>
        </authorList>
    </citation>
    <scope>NUCLEOTIDE SEQUENCE</scope>
</reference>
<evidence type="ECO:0000256" key="3">
    <source>
        <dbReference type="ARBA" id="ARBA00022692"/>
    </source>
</evidence>
<proteinExistence type="predicted"/>
<feature type="transmembrane region" description="Helical" evidence="7">
    <location>
        <begin position="57"/>
        <end position="77"/>
    </location>
</feature>
<evidence type="ECO:0008006" key="9">
    <source>
        <dbReference type="Google" id="ProtNLM"/>
    </source>
</evidence>
<dbReference type="GO" id="GO:0005886">
    <property type="term" value="C:plasma membrane"/>
    <property type="evidence" value="ECO:0007669"/>
    <property type="project" value="UniProtKB-SubCell"/>
</dbReference>
<organism evidence="8">
    <name type="scientific">bioreactor metagenome</name>
    <dbReference type="NCBI Taxonomy" id="1076179"/>
    <lineage>
        <taxon>unclassified sequences</taxon>
        <taxon>metagenomes</taxon>
        <taxon>ecological metagenomes</taxon>
    </lineage>
</organism>
<keyword evidence="5 7" id="KW-1133">Transmembrane helix</keyword>
<evidence type="ECO:0000256" key="7">
    <source>
        <dbReference type="SAM" id="Phobius"/>
    </source>
</evidence>
<keyword evidence="4" id="KW-0133">Cell shape</keyword>
<evidence type="ECO:0000313" key="8">
    <source>
        <dbReference type="EMBL" id="MPN45462.1"/>
    </source>
</evidence>
<evidence type="ECO:0000256" key="1">
    <source>
        <dbReference type="ARBA" id="ARBA00004651"/>
    </source>
</evidence>
<dbReference type="GO" id="GO:0008360">
    <property type="term" value="P:regulation of cell shape"/>
    <property type="evidence" value="ECO:0007669"/>
    <property type="project" value="UniProtKB-KW"/>
</dbReference>
<feature type="transmembrane region" description="Helical" evidence="7">
    <location>
        <begin position="89"/>
        <end position="110"/>
    </location>
</feature>
<evidence type="ECO:0000256" key="2">
    <source>
        <dbReference type="ARBA" id="ARBA00022475"/>
    </source>
</evidence>
<feature type="transmembrane region" description="Helical" evidence="7">
    <location>
        <begin position="27"/>
        <end position="45"/>
    </location>
</feature>
<name>A0A645I3V7_9ZZZZ</name>
<gene>
    <name evidence="8" type="ORF">SDC9_193029</name>
</gene>
<evidence type="ECO:0000256" key="6">
    <source>
        <dbReference type="ARBA" id="ARBA00023136"/>
    </source>
</evidence>
<keyword evidence="6 7" id="KW-0472">Membrane</keyword>
<dbReference type="InterPro" id="IPR007227">
    <property type="entry name" value="Cell_shape_determining_MreD"/>
</dbReference>
<keyword evidence="2" id="KW-1003">Cell membrane</keyword>
<protein>
    <recommendedName>
        <fullName evidence="9">Rod shape-determining protein MreD</fullName>
    </recommendedName>
</protein>
<keyword evidence="3 7" id="KW-0812">Transmembrane</keyword>
<evidence type="ECO:0000256" key="4">
    <source>
        <dbReference type="ARBA" id="ARBA00022960"/>
    </source>
</evidence>
<accession>A0A645I3V7</accession>
<comment type="caution">
    <text evidence="8">The sequence shown here is derived from an EMBL/GenBank/DDBJ whole genome shotgun (WGS) entry which is preliminary data.</text>
</comment>
<dbReference type="AlphaFoldDB" id="A0A645I3V7"/>
<dbReference type="NCBIfam" id="TIGR03426">
    <property type="entry name" value="shape_MreD"/>
    <property type="match status" value="1"/>
</dbReference>